<dbReference type="Gene3D" id="1.20.58.2010">
    <property type="entry name" value="PRONE domain, subdomain 1"/>
    <property type="match status" value="1"/>
</dbReference>
<accession>A0A5C7IIX5</accession>
<evidence type="ECO:0000256" key="3">
    <source>
        <dbReference type="SAM" id="MobiDB-lite"/>
    </source>
</evidence>
<dbReference type="PROSITE" id="PS51334">
    <property type="entry name" value="PRONE"/>
    <property type="match status" value="1"/>
</dbReference>
<dbReference type="FunFam" id="1.20.58.1310:FF:000001">
    <property type="entry name" value="Rop guanine nucleotide exchange factor 9"/>
    <property type="match status" value="1"/>
</dbReference>
<gene>
    <name evidence="5" type="ORF">EZV62_003954</name>
</gene>
<dbReference type="Pfam" id="PF03759">
    <property type="entry name" value="PRONE"/>
    <property type="match status" value="1"/>
</dbReference>
<dbReference type="OrthoDB" id="1053009at2759"/>
<reference evidence="6" key="1">
    <citation type="journal article" date="2019" name="Gigascience">
        <title>De novo genome assembly of the endangered Acer yangbiense, a plant species with extremely small populations endemic to Yunnan Province, China.</title>
        <authorList>
            <person name="Yang J."/>
            <person name="Wariss H.M."/>
            <person name="Tao L."/>
            <person name="Zhang R."/>
            <person name="Yun Q."/>
            <person name="Hollingsworth P."/>
            <person name="Dao Z."/>
            <person name="Luo G."/>
            <person name="Guo H."/>
            <person name="Ma Y."/>
            <person name="Sun W."/>
        </authorList>
    </citation>
    <scope>NUCLEOTIDE SEQUENCE [LARGE SCALE GENOMIC DNA]</scope>
    <source>
        <strain evidence="6">cv. Malutang</strain>
    </source>
</reference>
<keyword evidence="1 2" id="KW-0344">Guanine-nucleotide releasing factor</keyword>
<keyword evidence="6" id="KW-1185">Reference proteome</keyword>
<protein>
    <recommendedName>
        <fullName evidence="4">PRONE domain-containing protein</fullName>
    </recommendedName>
</protein>
<comment type="caution">
    <text evidence="5">The sequence shown here is derived from an EMBL/GenBank/DDBJ whole genome shotgun (WGS) entry which is preliminary data.</text>
</comment>
<evidence type="ECO:0000259" key="4">
    <source>
        <dbReference type="PROSITE" id="PS51334"/>
    </source>
</evidence>
<dbReference type="FunFam" id="1.20.58.2010:FF:000001">
    <property type="entry name" value="Rop guanine nucleotide exchange factor 14"/>
    <property type="match status" value="1"/>
</dbReference>
<evidence type="ECO:0000256" key="2">
    <source>
        <dbReference type="PROSITE-ProRule" id="PRU00663"/>
    </source>
</evidence>
<dbReference type="EMBL" id="VAHF01000002">
    <property type="protein sequence ID" value="TXG69019.1"/>
    <property type="molecule type" value="Genomic_DNA"/>
</dbReference>
<evidence type="ECO:0000256" key="1">
    <source>
        <dbReference type="ARBA" id="ARBA00022658"/>
    </source>
</evidence>
<dbReference type="Gene3D" id="1.20.58.1310">
    <property type="entry name" value="PRONE domain, subdomain 2"/>
    <property type="match status" value="1"/>
</dbReference>
<evidence type="ECO:0000313" key="6">
    <source>
        <dbReference type="Proteomes" id="UP000323000"/>
    </source>
</evidence>
<feature type="compositionally biased region" description="Basic and acidic residues" evidence="3">
    <location>
        <begin position="71"/>
        <end position="108"/>
    </location>
</feature>
<sequence>MEQEQESYKSRLFSFRGMNEGTATAGRHAKSYSVIESASKLEDASSSDDDLLNNQLVKPQSGGGLMGIFNRNDRALKAKQKEEAASKQKEEAASRHKEDSVSQQKEESATAAAAAAAAATEWLEKIEKQQHDMEQMREKFGKLLLGEDMSGGGKGVSSALALSNAITNLAASVFGEQSRLEPMPAERKARWRKEVDWLLGVTDYIVEFVPSQQKAKDGSSMEIMVTKQRTDLQMNIPALRKLDAMLIDCLDNFIDQHEFCYVSKDAPDSEKGSAKRKDDKWWLPTPKVPTNGLSDATRKFMQFQKDCVNQVLKAAMAINAQVLSEMEIPENYIESLPKNGRASLGDSIYRSITVEFFNPDQFLSTMDLSSEHKILDLKNRIEASIVIWRRKMNQKDGKSAWGSAVSIEKREVFEERAETILLILKQRFPGLPQSSLDISKIQYNKDVGQAVLESYSRILESLAYTVLSRIEDVLYADYATQNPLQVTYSRKFKREDSTVSMAESMIPNEDGDKAETPTSKTLLDFMGWDADSEAAKDPTGLSEGALLKDSEKLSQKIANIVTNKKTSYLESLGGLRSPTARH</sequence>
<dbReference type="InterPro" id="IPR038937">
    <property type="entry name" value="RopGEF"/>
</dbReference>
<feature type="domain" description="PRONE" evidence="4">
    <location>
        <begin position="123"/>
        <end position="487"/>
    </location>
</feature>
<dbReference type="InterPro" id="IPR005512">
    <property type="entry name" value="PRONE_dom"/>
</dbReference>
<dbReference type="PANTHER" id="PTHR33101">
    <property type="entry name" value="ROP GUANINE NUCLEOTIDE EXCHANGE FACTOR 1"/>
    <property type="match status" value="1"/>
</dbReference>
<dbReference type="AlphaFoldDB" id="A0A5C7IIX5"/>
<organism evidence="5 6">
    <name type="scientific">Acer yangbiense</name>
    <dbReference type="NCBI Taxonomy" id="1000413"/>
    <lineage>
        <taxon>Eukaryota</taxon>
        <taxon>Viridiplantae</taxon>
        <taxon>Streptophyta</taxon>
        <taxon>Embryophyta</taxon>
        <taxon>Tracheophyta</taxon>
        <taxon>Spermatophyta</taxon>
        <taxon>Magnoliopsida</taxon>
        <taxon>eudicotyledons</taxon>
        <taxon>Gunneridae</taxon>
        <taxon>Pentapetalae</taxon>
        <taxon>rosids</taxon>
        <taxon>malvids</taxon>
        <taxon>Sapindales</taxon>
        <taxon>Sapindaceae</taxon>
        <taxon>Hippocastanoideae</taxon>
        <taxon>Acereae</taxon>
        <taxon>Acer</taxon>
    </lineage>
</organism>
<name>A0A5C7IIX5_9ROSI</name>
<dbReference type="GO" id="GO:0005085">
    <property type="term" value="F:guanyl-nucleotide exchange factor activity"/>
    <property type="evidence" value="ECO:0007669"/>
    <property type="project" value="UniProtKB-UniRule"/>
</dbReference>
<feature type="region of interest" description="Disordered" evidence="3">
    <location>
        <begin position="39"/>
        <end position="113"/>
    </location>
</feature>
<dbReference type="FunFam" id="1.20.58.2010:FF:000003">
    <property type="entry name" value="Rop guanine nucleotide exchange factor 14"/>
    <property type="match status" value="1"/>
</dbReference>
<evidence type="ECO:0000313" key="5">
    <source>
        <dbReference type="EMBL" id="TXG69019.1"/>
    </source>
</evidence>
<dbReference type="Proteomes" id="UP000323000">
    <property type="component" value="Chromosome 2"/>
</dbReference>
<dbReference type="PANTHER" id="PTHR33101:SF10">
    <property type="entry name" value="ROP GUANINE NUCLEOTIDE EXCHANGE FACTOR 12"/>
    <property type="match status" value="1"/>
</dbReference>
<proteinExistence type="predicted"/>